<keyword evidence="1 2" id="KW-0732">Signal</keyword>
<dbReference type="RefSeq" id="WP_170178273.1">
    <property type="nucleotide sequence ID" value="NZ_BAABRM010000023.1"/>
</dbReference>
<evidence type="ECO:0000256" key="1">
    <source>
        <dbReference type="ARBA" id="ARBA00022729"/>
    </source>
</evidence>
<evidence type="ECO:0000313" key="4">
    <source>
        <dbReference type="Proteomes" id="UP001589855"/>
    </source>
</evidence>
<protein>
    <submittedName>
        <fullName evidence="3">DUF3862 domain-containing protein</fullName>
    </submittedName>
</protein>
<dbReference type="Gene3D" id="3.30.1450.10">
    <property type="match status" value="2"/>
</dbReference>
<dbReference type="InterPro" id="IPR024418">
    <property type="entry name" value="DUF3862"/>
</dbReference>
<organism evidence="3 4">
    <name type="scientific">Lactiplantibacillus plajomi</name>
    <dbReference type="NCBI Taxonomy" id="1457217"/>
    <lineage>
        <taxon>Bacteria</taxon>
        <taxon>Bacillati</taxon>
        <taxon>Bacillota</taxon>
        <taxon>Bacilli</taxon>
        <taxon>Lactobacillales</taxon>
        <taxon>Lactobacillaceae</taxon>
        <taxon>Lactiplantibacillus</taxon>
    </lineage>
</organism>
<dbReference type="InterPro" id="IPR037873">
    <property type="entry name" value="BamE-like"/>
</dbReference>
<gene>
    <name evidence="3" type="ORF">ACFFGS_06405</name>
</gene>
<dbReference type="PROSITE" id="PS51257">
    <property type="entry name" value="PROKAR_LIPOPROTEIN"/>
    <property type="match status" value="1"/>
</dbReference>
<feature type="chain" id="PRO_5045455225" evidence="2">
    <location>
        <begin position="19"/>
        <end position="204"/>
    </location>
</feature>
<feature type="signal peptide" evidence="2">
    <location>
        <begin position="1"/>
        <end position="18"/>
    </location>
</feature>
<proteinExistence type="predicted"/>
<dbReference type="EMBL" id="JBHLUK010000059">
    <property type="protein sequence ID" value="MFC0423751.1"/>
    <property type="molecule type" value="Genomic_DNA"/>
</dbReference>
<reference evidence="3 4" key="1">
    <citation type="submission" date="2024-09" db="EMBL/GenBank/DDBJ databases">
        <authorList>
            <person name="Sun Q."/>
            <person name="Mori K."/>
        </authorList>
    </citation>
    <scope>NUCLEOTIDE SEQUENCE [LARGE SCALE GENOMIC DNA]</scope>
    <source>
        <strain evidence="3 4">TBRC 4575</strain>
    </source>
</reference>
<dbReference type="Proteomes" id="UP001589855">
    <property type="component" value="Unassembled WGS sequence"/>
</dbReference>
<accession>A0ABV6K2Y3</accession>
<evidence type="ECO:0000256" key="2">
    <source>
        <dbReference type="SAM" id="SignalP"/>
    </source>
</evidence>
<comment type="caution">
    <text evidence="3">The sequence shown here is derived from an EMBL/GenBank/DDBJ whole genome shotgun (WGS) entry which is preliminary data.</text>
</comment>
<dbReference type="Pfam" id="PF12978">
    <property type="entry name" value="DUF3862"/>
    <property type="match status" value="1"/>
</dbReference>
<keyword evidence="4" id="KW-1185">Reference proteome</keyword>
<evidence type="ECO:0000313" key="3">
    <source>
        <dbReference type="EMBL" id="MFC0423751.1"/>
    </source>
</evidence>
<sequence length="204" mass="20785">MHKLLTLGITILTGSTLAACGNTKQAPSKASQATTSSKQQSGGISLANYETIKVALPNLGSATSEAEVKKLLGKPDQETKTTVTGLDQQATQYGWTNVGKGLTGATVTVSIYDGKAVAKGYANASLTTNSKITASSLSAIKTGTSLDTVKAKLGKPNGEVLSGAGALSSQLLTYTNIKGEKAGASVSFTFTANKLVSMTKTGFN</sequence>
<name>A0ABV6K2Y3_9LACO</name>